<evidence type="ECO:0000256" key="1">
    <source>
        <dbReference type="SAM" id="Phobius"/>
    </source>
</evidence>
<feature type="transmembrane region" description="Helical" evidence="1">
    <location>
        <begin position="79"/>
        <end position="103"/>
    </location>
</feature>
<organism evidence="2 3">
    <name type="scientific">Proteus vulgaris</name>
    <dbReference type="NCBI Taxonomy" id="585"/>
    <lineage>
        <taxon>Bacteria</taxon>
        <taxon>Pseudomonadati</taxon>
        <taxon>Pseudomonadota</taxon>
        <taxon>Gammaproteobacteria</taxon>
        <taxon>Enterobacterales</taxon>
        <taxon>Morganellaceae</taxon>
        <taxon>Proteus</taxon>
    </lineage>
</organism>
<dbReference type="NCBIfam" id="TIGR01594">
    <property type="entry name" value="holin_lambda"/>
    <property type="match status" value="1"/>
</dbReference>
<dbReference type="RefSeq" id="WP_115370795.1">
    <property type="nucleotide sequence ID" value="NZ_BSSP01000001.1"/>
</dbReference>
<evidence type="ECO:0000313" key="3">
    <source>
        <dbReference type="Proteomes" id="UP000254331"/>
    </source>
</evidence>
<dbReference type="EMBL" id="UGTW01000001">
    <property type="protein sequence ID" value="SUC17356.1"/>
    <property type="molecule type" value="Genomic_DNA"/>
</dbReference>
<name>A0A379FCL9_PROVU</name>
<keyword evidence="1" id="KW-0812">Transmembrane</keyword>
<reference evidence="2 3" key="1">
    <citation type="submission" date="2018-06" db="EMBL/GenBank/DDBJ databases">
        <authorList>
            <consortium name="Pathogen Informatics"/>
            <person name="Doyle S."/>
        </authorList>
    </citation>
    <scope>NUCLEOTIDE SEQUENCE [LARGE SCALE GENOMIC DNA]</scope>
    <source>
        <strain evidence="2 3">NCTC10376</strain>
    </source>
</reference>
<keyword evidence="1" id="KW-1133">Transmembrane helix</keyword>
<keyword evidence="1" id="KW-0472">Membrane</keyword>
<gene>
    <name evidence="2" type="ORF">NCTC10376_03299</name>
</gene>
<dbReference type="Pfam" id="PF05106">
    <property type="entry name" value="Phage_holin_3_1"/>
    <property type="match status" value="1"/>
</dbReference>
<protein>
    <submittedName>
        <fullName evidence="2">Phage holin, lambda family</fullName>
    </submittedName>
</protein>
<evidence type="ECO:0000313" key="2">
    <source>
        <dbReference type="EMBL" id="SUC17356.1"/>
    </source>
</evidence>
<feature type="transmembrane region" description="Helical" evidence="1">
    <location>
        <begin position="14"/>
        <end position="36"/>
    </location>
</feature>
<dbReference type="AlphaFoldDB" id="A0A379FCL9"/>
<dbReference type="InterPro" id="IPR006481">
    <property type="entry name" value="Phage_lambda_GpS_holin"/>
</dbReference>
<feature type="transmembrane region" description="Helical" evidence="1">
    <location>
        <begin position="48"/>
        <end position="67"/>
    </location>
</feature>
<sequence length="111" mass="12250">MRMPEKNTEFWVQIWDWITINAPLIAGVLLAGMTAFTREKREGSGWKASLAEAAICAFISIGIITALEYAKLPISLAQFFGVFIGFLGTKKIGAIVEAVMSFFKNKFGVNK</sequence>
<accession>A0A379FCL9</accession>
<dbReference type="Proteomes" id="UP000254331">
    <property type="component" value="Unassembled WGS sequence"/>
</dbReference>
<proteinExistence type="predicted"/>